<dbReference type="AlphaFoldDB" id="A0A420E385"/>
<dbReference type="InterPro" id="IPR001130">
    <property type="entry name" value="TatD-like"/>
</dbReference>
<name>A0A420E385_9FLAO</name>
<dbReference type="Proteomes" id="UP000285780">
    <property type="component" value="Unassembled WGS sequence"/>
</dbReference>
<dbReference type="GO" id="GO:0016788">
    <property type="term" value="F:hydrolase activity, acting on ester bonds"/>
    <property type="evidence" value="ECO:0007669"/>
    <property type="project" value="InterPro"/>
</dbReference>
<protein>
    <submittedName>
        <fullName evidence="2">TatD DNase family protein</fullName>
    </submittedName>
</protein>
<evidence type="ECO:0000313" key="2">
    <source>
        <dbReference type="EMBL" id="RKF04337.1"/>
    </source>
</evidence>
<feature type="binding site" evidence="1">
    <location>
        <position position="69"/>
    </location>
    <ligand>
        <name>a divalent metal cation</name>
        <dbReference type="ChEBI" id="CHEBI:60240"/>
        <label>1</label>
    </ligand>
</feature>
<gene>
    <name evidence="2" type="ORF">C8N26_1001</name>
</gene>
<organism evidence="2 3">
    <name type="scientific">Tenacibaculum lutimaris</name>
    <dbReference type="NCBI Taxonomy" id="285258"/>
    <lineage>
        <taxon>Bacteria</taxon>
        <taxon>Pseudomonadati</taxon>
        <taxon>Bacteroidota</taxon>
        <taxon>Flavobacteriia</taxon>
        <taxon>Flavobacteriales</taxon>
        <taxon>Flavobacteriaceae</taxon>
        <taxon>Tenacibaculum</taxon>
    </lineage>
</organism>
<evidence type="ECO:0000313" key="3">
    <source>
        <dbReference type="Proteomes" id="UP000285780"/>
    </source>
</evidence>
<evidence type="ECO:0000256" key="1">
    <source>
        <dbReference type="PIRSR" id="PIRSR005902-1"/>
    </source>
</evidence>
<feature type="binding site" evidence="1">
    <location>
        <position position="104"/>
    </location>
    <ligand>
        <name>a divalent metal cation</name>
        <dbReference type="ChEBI" id="CHEBI:60240"/>
        <label>2</label>
    </ligand>
</feature>
<feature type="binding site" evidence="1">
    <location>
        <position position="176"/>
    </location>
    <ligand>
        <name>a divalent metal cation</name>
        <dbReference type="ChEBI" id="CHEBI:60240"/>
        <label>1</label>
    </ligand>
</feature>
<feature type="binding site" evidence="1">
    <location>
        <position position="128"/>
    </location>
    <ligand>
        <name>a divalent metal cation</name>
        <dbReference type="ChEBI" id="CHEBI:60240"/>
        <label>2</label>
    </ligand>
</feature>
<proteinExistence type="predicted"/>
<dbReference type="EMBL" id="RAQM01000007">
    <property type="protein sequence ID" value="RKF04337.1"/>
    <property type="molecule type" value="Genomic_DNA"/>
</dbReference>
<sequence length="214" mass="25162">MQFIDIHTHTSSIQKDVFSIENKYPNSTDFSTPFSIGIHPWYISENTLQNDIKIIEEQLSSENCYALGECGLDRITDVDFSLQIKVFKQQIQLSEKYNKPLIIHCVRAFQEIIQLKKEMNPKQPWIVHGFNKNHQIALDLIQHQICISFGESLLKNERLQETFSKLPLDFLFLETDTSEEHIENIYNIASELRKTEKQNIINTVKQNFSRIFKR</sequence>
<dbReference type="InterPro" id="IPR032466">
    <property type="entry name" value="Metal_Hydrolase"/>
</dbReference>
<dbReference type="Pfam" id="PF01026">
    <property type="entry name" value="TatD_DNase"/>
    <property type="match status" value="1"/>
</dbReference>
<keyword evidence="3" id="KW-1185">Reference proteome</keyword>
<dbReference type="SUPFAM" id="SSF51556">
    <property type="entry name" value="Metallo-dependent hydrolases"/>
    <property type="match status" value="1"/>
</dbReference>
<dbReference type="PIRSF" id="PIRSF005902">
    <property type="entry name" value="DNase_TatD"/>
    <property type="match status" value="1"/>
</dbReference>
<accession>A0A420E385</accession>
<dbReference type="PANTHER" id="PTHR46124">
    <property type="entry name" value="D-AMINOACYL-TRNA DEACYLASE"/>
    <property type="match status" value="1"/>
</dbReference>
<dbReference type="Gene3D" id="3.20.20.140">
    <property type="entry name" value="Metal-dependent hydrolases"/>
    <property type="match status" value="1"/>
</dbReference>
<comment type="caution">
    <text evidence="2">The sequence shown here is derived from an EMBL/GenBank/DDBJ whole genome shotgun (WGS) entry which is preliminary data.</text>
</comment>
<keyword evidence="1" id="KW-0479">Metal-binding</keyword>
<reference evidence="2 3" key="1">
    <citation type="submission" date="2018-09" db="EMBL/GenBank/DDBJ databases">
        <title>Genomic Encyclopedia of Archaeal and Bacterial Type Strains, Phase II (KMG-II): from individual species to whole genera.</title>
        <authorList>
            <person name="Goeker M."/>
        </authorList>
    </citation>
    <scope>NUCLEOTIDE SEQUENCE [LARGE SCALE GENOMIC DNA]</scope>
    <source>
        <strain evidence="2 3">DSM 16505</strain>
    </source>
</reference>
<dbReference type="GO" id="GO:0005829">
    <property type="term" value="C:cytosol"/>
    <property type="evidence" value="ECO:0007669"/>
    <property type="project" value="TreeGrafter"/>
</dbReference>
<dbReference type="PANTHER" id="PTHR46124:SF3">
    <property type="entry name" value="HYDROLASE"/>
    <property type="match status" value="1"/>
</dbReference>
<dbReference type="GO" id="GO:0046872">
    <property type="term" value="F:metal ion binding"/>
    <property type="evidence" value="ECO:0007669"/>
    <property type="project" value="UniProtKB-KW"/>
</dbReference>
<dbReference type="RefSeq" id="WP_120186303.1">
    <property type="nucleotide sequence ID" value="NZ_RAQM01000007.1"/>
</dbReference>